<dbReference type="PROSITE" id="PS50835">
    <property type="entry name" value="IG_LIKE"/>
    <property type="match status" value="2"/>
</dbReference>
<evidence type="ECO:0000313" key="10">
    <source>
        <dbReference type="Proteomes" id="UP000018468"/>
    </source>
</evidence>
<dbReference type="InterPro" id="IPR007110">
    <property type="entry name" value="Ig-like_dom"/>
</dbReference>
<keyword evidence="5" id="KW-0393">Immunoglobulin domain</keyword>
<dbReference type="InterPro" id="IPR003599">
    <property type="entry name" value="Ig_sub"/>
</dbReference>
<dbReference type="InterPro" id="IPR013783">
    <property type="entry name" value="Ig-like_fold"/>
</dbReference>
<feature type="signal peptide" evidence="7">
    <location>
        <begin position="1"/>
        <end position="24"/>
    </location>
</feature>
<evidence type="ECO:0000256" key="4">
    <source>
        <dbReference type="ARBA" id="ARBA00023136"/>
    </source>
</evidence>
<keyword evidence="2 6" id="KW-0812">Transmembrane</keyword>
<evidence type="ECO:0000256" key="6">
    <source>
        <dbReference type="SAM" id="Phobius"/>
    </source>
</evidence>
<evidence type="ECO:0000256" key="1">
    <source>
        <dbReference type="ARBA" id="ARBA00004370"/>
    </source>
</evidence>
<name>W5M9Q4_LEPOC</name>
<dbReference type="InterPro" id="IPR050504">
    <property type="entry name" value="IgSF_BTN/MOG"/>
</dbReference>
<keyword evidence="4 6" id="KW-0472">Membrane</keyword>
<dbReference type="InterPro" id="IPR013106">
    <property type="entry name" value="Ig_V-set"/>
</dbReference>
<dbReference type="SMART" id="SM00409">
    <property type="entry name" value="IG"/>
    <property type="match status" value="1"/>
</dbReference>
<dbReference type="Pfam" id="PF22705">
    <property type="entry name" value="C2-set_3"/>
    <property type="match status" value="1"/>
</dbReference>
<evidence type="ECO:0000256" key="2">
    <source>
        <dbReference type="ARBA" id="ARBA00022692"/>
    </source>
</evidence>
<feature type="domain" description="Ig-like" evidence="8">
    <location>
        <begin position="41"/>
        <end position="136"/>
    </location>
</feature>
<dbReference type="PANTHER" id="PTHR24100">
    <property type="entry name" value="BUTYROPHILIN"/>
    <property type="match status" value="1"/>
</dbReference>
<sequence length="290" mass="33225">MKSDQLKWLHVTFLLVHQCSVSQSDTFRVFGPSAPVVVFRGEDTVLPCYLSPNISAVNLEIRWFREDYTAPVCLYRYGRYNFNNQITSYRGRAELFPEEFKKSNVSLKLKSVRHSDHGLYKCMVKSQQWYEEANIYLAVRALGTHPSVSLLPPGREQSQLLCRTEGWYPEPVVIWTDRDGNNVTSLSTTTAKQDSQGLFSVSSYIPVNQESTVFSCMVRSPLPEPDWESQLYIFGESFSAHSGFMVAFFLIPVASVVAVVLLVIQWKKMNENERNVEYKAIPLLRRELGK</sequence>
<comment type="subcellular location">
    <subcellularLocation>
        <location evidence="1">Membrane</location>
    </subcellularLocation>
</comment>
<proteinExistence type="predicted"/>
<dbReference type="GeneTree" id="ENSGT01120000271914"/>
<reference evidence="9" key="2">
    <citation type="submission" date="2025-08" db="UniProtKB">
        <authorList>
            <consortium name="Ensembl"/>
        </authorList>
    </citation>
    <scope>IDENTIFICATION</scope>
</reference>
<dbReference type="PANTHER" id="PTHR24100:SF130">
    <property type="entry name" value="BUTYROPHILIN-LIKE PROTEIN 9"/>
    <property type="match status" value="1"/>
</dbReference>
<dbReference type="InterPro" id="IPR053896">
    <property type="entry name" value="BTN3A2-like_Ig-C"/>
</dbReference>
<dbReference type="AlphaFoldDB" id="W5M9Q4"/>
<dbReference type="HOGENOM" id="CLU_013137_8_4_1"/>
<dbReference type="CDD" id="cd00098">
    <property type="entry name" value="IgC1"/>
    <property type="match status" value="1"/>
</dbReference>
<dbReference type="Bgee" id="ENSLOCG00000004258">
    <property type="expression patterns" value="Expressed in brain and 13 other cell types or tissues"/>
</dbReference>
<evidence type="ECO:0000256" key="3">
    <source>
        <dbReference type="ARBA" id="ARBA00022989"/>
    </source>
</evidence>
<reference evidence="9" key="3">
    <citation type="submission" date="2025-09" db="UniProtKB">
        <authorList>
            <consortium name="Ensembl"/>
        </authorList>
    </citation>
    <scope>IDENTIFICATION</scope>
</reference>
<feature type="domain" description="Ig-like" evidence="8">
    <location>
        <begin position="146"/>
        <end position="220"/>
    </location>
</feature>
<dbReference type="GO" id="GO:0016020">
    <property type="term" value="C:membrane"/>
    <property type="evidence" value="ECO:0007669"/>
    <property type="project" value="UniProtKB-SubCell"/>
</dbReference>
<keyword evidence="3 6" id="KW-1133">Transmembrane helix</keyword>
<dbReference type="Proteomes" id="UP000018468">
    <property type="component" value="Linkage group LG17"/>
</dbReference>
<protein>
    <recommendedName>
        <fullName evidence="8">Ig-like domain-containing protein</fullName>
    </recommendedName>
</protein>
<evidence type="ECO:0000313" key="9">
    <source>
        <dbReference type="Ensembl" id="ENSLOCP00000005113.1"/>
    </source>
</evidence>
<keyword evidence="10" id="KW-1185">Reference proteome</keyword>
<accession>W5M9Q4</accession>
<evidence type="ECO:0000256" key="5">
    <source>
        <dbReference type="ARBA" id="ARBA00023319"/>
    </source>
</evidence>
<dbReference type="FunFam" id="2.60.40.10:FF:002490">
    <property type="entry name" value="Uncharacterized protein"/>
    <property type="match status" value="1"/>
</dbReference>
<dbReference type="EMBL" id="AHAT01033718">
    <property type="status" value="NOT_ANNOTATED_CDS"/>
    <property type="molecule type" value="Genomic_DNA"/>
</dbReference>
<feature type="transmembrane region" description="Helical" evidence="6">
    <location>
        <begin position="244"/>
        <end position="264"/>
    </location>
</feature>
<dbReference type="Ensembl" id="ENSLOCT00000005121.1">
    <property type="protein sequence ID" value="ENSLOCP00000005113.1"/>
    <property type="gene ID" value="ENSLOCG00000004258.1"/>
</dbReference>
<dbReference type="SUPFAM" id="SSF48726">
    <property type="entry name" value="Immunoglobulin"/>
    <property type="match status" value="2"/>
</dbReference>
<keyword evidence="7" id="KW-0732">Signal</keyword>
<reference evidence="10" key="1">
    <citation type="submission" date="2011-12" db="EMBL/GenBank/DDBJ databases">
        <title>The Draft Genome of Lepisosteus oculatus.</title>
        <authorList>
            <consortium name="The Broad Institute Genome Assembly &amp; Analysis Group"/>
            <consortium name="Computational R&amp;D Group"/>
            <consortium name="and Sequencing Platform"/>
            <person name="Di Palma F."/>
            <person name="Alfoldi J."/>
            <person name="Johnson J."/>
            <person name="Berlin A."/>
            <person name="Gnerre S."/>
            <person name="Jaffe D."/>
            <person name="MacCallum I."/>
            <person name="Young S."/>
            <person name="Walker B.J."/>
            <person name="Lander E.S."/>
            <person name="Lindblad-Toh K."/>
        </authorList>
    </citation>
    <scope>NUCLEOTIDE SEQUENCE [LARGE SCALE GENOMIC DNA]</scope>
</reference>
<evidence type="ECO:0000259" key="8">
    <source>
        <dbReference type="PROSITE" id="PS50835"/>
    </source>
</evidence>
<dbReference type="Pfam" id="PF07686">
    <property type="entry name" value="V-set"/>
    <property type="match status" value="1"/>
</dbReference>
<dbReference type="EMBL" id="AHAT01033717">
    <property type="status" value="NOT_ANNOTATED_CDS"/>
    <property type="molecule type" value="Genomic_DNA"/>
</dbReference>
<dbReference type="FunFam" id="2.60.40.10:FF:000088">
    <property type="entry name" value="Butyrophilin subfamily 1 member A1"/>
    <property type="match status" value="1"/>
</dbReference>
<evidence type="ECO:0000256" key="7">
    <source>
        <dbReference type="SAM" id="SignalP"/>
    </source>
</evidence>
<dbReference type="InterPro" id="IPR036179">
    <property type="entry name" value="Ig-like_dom_sf"/>
</dbReference>
<feature type="chain" id="PRO_5004865900" description="Ig-like domain-containing protein" evidence="7">
    <location>
        <begin position="25"/>
        <end position="290"/>
    </location>
</feature>
<dbReference type="Gene3D" id="2.60.40.10">
    <property type="entry name" value="Immunoglobulins"/>
    <property type="match status" value="2"/>
</dbReference>
<organism evidence="9 10">
    <name type="scientific">Lepisosteus oculatus</name>
    <name type="common">Spotted gar</name>
    <dbReference type="NCBI Taxonomy" id="7918"/>
    <lineage>
        <taxon>Eukaryota</taxon>
        <taxon>Metazoa</taxon>
        <taxon>Chordata</taxon>
        <taxon>Craniata</taxon>
        <taxon>Vertebrata</taxon>
        <taxon>Euteleostomi</taxon>
        <taxon>Actinopterygii</taxon>
        <taxon>Neopterygii</taxon>
        <taxon>Holostei</taxon>
        <taxon>Semionotiformes</taxon>
        <taxon>Lepisosteidae</taxon>
        <taxon>Lepisosteus</taxon>
    </lineage>
</organism>
<dbReference type="OMA" id="KICHIRP"/>